<sequence>MKSTIYYENCVSKSTFDMKNLNRNQLMDLDDSLVKLWENLSTHDYMYGKNKKISEEASRNIKSAIIFD</sequence>
<dbReference type="AlphaFoldDB" id="A0A4V2PYE7"/>
<comment type="caution">
    <text evidence="1">The sequence shown here is derived from an EMBL/GenBank/DDBJ whole genome shotgun (WGS) entry which is preliminary data.</text>
</comment>
<evidence type="ECO:0000313" key="2">
    <source>
        <dbReference type="Proteomes" id="UP000294616"/>
    </source>
</evidence>
<reference evidence="1 2" key="1">
    <citation type="submission" date="2019-03" db="EMBL/GenBank/DDBJ databases">
        <title>Genomic Encyclopedia of Archaeal and Bacterial Type Strains, Phase II (KMG-II): from individual species to whole genera.</title>
        <authorList>
            <person name="Goeker M."/>
        </authorList>
    </citation>
    <scope>NUCLEOTIDE SEQUENCE [LARGE SCALE GENOMIC DNA]</scope>
    <source>
        <strain evidence="1 2">DSM 22554</strain>
    </source>
</reference>
<protein>
    <submittedName>
        <fullName evidence="1">Uncharacterized protein</fullName>
    </submittedName>
</protein>
<gene>
    <name evidence="1" type="ORF">C8N28_1043</name>
</gene>
<dbReference type="Proteomes" id="UP000294616">
    <property type="component" value="Unassembled WGS sequence"/>
</dbReference>
<name>A0A4V2PYE7_9SPHI</name>
<organism evidence="1 2">
    <name type="scientific">Albibacterium bauzanense</name>
    <dbReference type="NCBI Taxonomy" id="653929"/>
    <lineage>
        <taxon>Bacteria</taxon>
        <taxon>Pseudomonadati</taxon>
        <taxon>Bacteroidota</taxon>
        <taxon>Sphingobacteriia</taxon>
        <taxon>Sphingobacteriales</taxon>
        <taxon>Sphingobacteriaceae</taxon>
        <taxon>Albibacterium</taxon>
    </lineage>
</organism>
<accession>A0A4V2PYE7</accession>
<dbReference type="EMBL" id="SMGO01000001">
    <property type="protein sequence ID" value="TCK85731.1"/>
    <property type="molecule type" value="Genomic_DNA"/>
</dbReference>
<evidence type="ECO:0000313" key="1">
    <source>
        <dbReference type="EMBL" id="TCK85731.1"/>
    </source>
</evidence>
<keyword evidence="2" id="KW-1185">Reference proteome</keyword>
<proteinExistence type="predicted"/>